<dbReference type="NCBIfam" id="TIGR03534">
    <property type="entry name" value="RF_mod_PrmC"/>
    <property type="match status" value="1"/>
</dbReference>
<comment type="catalytic activity">
    <reaction evidence="4">
        <text>L-glutaminyl-[peptide chain release factor] + S-adenosyl-L-methionine = N(5)-methyl-L-glutaminyl-[peptide chain release factor] + S-adenosyl-L-homocysteine + H(+)</text>
        <dbReference type="Rhea" id="RHEA:42896"/>
        <dbReference type="Rhea" id="RHEA-COMP:10271"/>
        <dbReference type="Rhea" id="RHEA-COMP:10272"/>
        <dbReference type="ChEBI" id="CHEBI:15378"/>
        <dbReference type="ChEBI" id="CHEBI:30011"/>
        <dbReference type="ChEBI" id="CHEBI:57856"/>
        <dbReference type="ChEBI" id="CHEBI:59789"/>
        <dbReference type="ChEBI" id="CHEBI:61891"/>
        <dbReference type="EC" id="2.1.1.297"/>
    </reaction>
</comment>
<dbReference type="PROSITE" id="PS00092">
    <property type="entry name" value="N6_MTASE"/>
    <property type="match status" value="1"/>
</dbReference>
<evidence type="ECO:0000256" key="1">
    <source>
        <dbReference type="ARBA" id="ARBA00022603"/>
    </source>
</evidence>
<dbReference type="InterPro" id="IPR025714">
    <property type="entry name" value="Methyltranfer_dom"/>
</dbReference>
<reference evidence="7 8" key="1">
    <citation type="submission" date="2018-12" db="EMBL/GenBank/DDBJ databases">
        <title>Croceicoccus ponticola sp. nov., a lipolytic bacterium isolated from seawater.</title>
        <authorList>
            <person name="Yoon J.-H."/>
        </authorList>
    </citation>
    <scope>NUCLEOTIDE SEQUENCE [LARGE SCALE GENOMIC DNA]</scope>
    <source>
        <strain evidence="7 8">GM-16</strain>
    </source>
</reference>
<dbReference type="Gene3D" id="1.10.8.10">
    <property type="entry name" value="DNA helicase RuvA subunit, C-terminal domain"/>
    <property type="match status" value="1"/>
</dbReference>
<keyword evidence="3 4" id="KW-0949">S-adenosyl-L-methionine</keyword>
<dbReference type="PANTHER" id="PTHR18895:SF74">
    <property type="entry name" value="MTRF1L RELEASE FACTOR GLUTAMINE METHYLTRANSFERASE"/>
    <property type="match status" value="1"/>
</dbReference>
<dbReference type="OrthoDB" id="9800643at2"/>
<evidence type="ECO:0000259" key="6">
    <source>
        <dbReference type="Pfam" id="PF17827"/>
    </source>
</evidence>
<dbReference type="InterPro" id="IPR004556">
    <property type="entry name" value="HemK-like"/>
</dbReference>
<dbReference type="EMBL" id="RXOL01000002">
    <property type="protein sequence ID" value="RVQ67848.1"/>
    <property type="molecule type" value="Genomic_DNA"/>
</dbReference>
<keyword evidence="8" id="KW-1185">Reference proteome</keyword>
<dbReference type="GO" id="GO:0102559">
    <property type="term" value="F:peptide chain release factor N(5)-glutamine methyltransferase activity"/>
    <property type="evidence" value="ECO:0007669"/>
    <property type="project" value="UniProtKB-EC"/>
</dbReference>
<evidence type="ECO:0000256" key="3">
    <source>
        <dbReference type="ARBA" id="ARBA00022691"/>
    </source>
</evidence>
<evidence type="ECO:0000256" key="4">
    <source>
        <dbReference type="HAMAP-Rule" id="MF_02126"/>
    </source>
</evidence>
<feature type="domain" description="Release factor glutamine methyltransferase N-terminal" evidence="6">
    <location>
        <begin position="5"/>
        <end position="71"/>
    </location>
</feature>
<evidence type="ECO:0000256" key="2">
    <source>
        <dbReference type="ARBA" id="ARBA00022679"/>
    </source>
</evidence>
<dbReference type="Gene3D" id="3.40.50.150">
    <property type="entry name" value="Vaccinia Virus protein VP39"/>
    <property type="match status" value="1"/>
</dbReference>
<comment type="similarity">
    <text evidence="4">Belongs to the protein N5-glutamine methyltransferase family. PrmC subfamily.</text>
</comment>
<dbReference type="InterPro" id="IPR040758">
    <property type="entry name" value="PrmC_N"/>
</dbReference>
<feature type="binding site" evidence="4">
    <location>
        <begin position="186"/>
        <end position="189"/>
    </location>
    <ligand>
        <name>substrate</name>
    </ligand>
</feature>
<feature type="binding site" evidence="4">
    <location>
        <position position="186"/>
    </location>
    <ligand>
        <name>S-adenosyl-L-methionine</name>
        <dbReference type="ChEBI" id="CHEBI:59789"/>
    </ligand>
</feature>
<dbReference type="GO" id="GO:0003676">
    <property type="term" value="F:nucleic acid binding"/>
    <property type="evidence" value="ECO:0007669"/>
    <property type="project" value="InterPro"/>
</dbReference>
<feature type="binding site" evidence="4">
    <location>
        <begin position="116"/>
        <end position="120"/>
    </location>
    <ligand>
        <name>S-adenosyl-L-methionine</name>
        <dbReference type="ChEBI" id="CHEBI:59789"/>
    </ligand>
</feature>
<accession>A0A437GYU6</accession>
<evidence type="ECO:0000313" key="8">
    <source>
        <dbReference type="Proteomes" id="UP000283003"/>
    </source>
</evidence>
<dbReference type="PANTHER" id="PTHR18895">
    <property type="entry name" value="HEMK METHYLTRANSFERASE"/>
    <property type="match status" value="1"/>
</dbReference>
<proteinExistence type="inferred from homology"/>
<evidence type="ECO:0000313" key="7">
    <source>
        <dbReference type="EMBL" id="RVQ67848.1"/>
    </source>
</evidence>
<protein>
    <recommendedName>
        <fullName evidence="4">Release factor glutamine methyltransferase</fullName>
        <shortName evidence="4">RF MTase</shortName>
        <ecNumber evidence="4">2.1.1.297</ecNumber>
    </recommendedName>
    <alternativeName>
        <fullName evidence="4">N5-glutamine methyltransferase PrmC</fullName>
    </alternativeName>
    <alternativeName>
        <fullName evidence="4">Protein-(glutamine-N5) MTase PrmC</fullName>
    </alternativeName>
    <alternativeName>
        <fullName evidence="4">Protein-glutamine N-methyltransferase PrmC</fullName>
    </alternativeName>
</protein>
<comment type="caution">
    <text evidence="7">The sequence shown here is derived from an EMBL/GenBank/DDBJ whole genome shotgun (WGS) entry which is preliminary data.</text>
</comment>
<keyword evidence="1 4" id="KW-0489">Methyltransferase</keyword>
<dbReference type="NCBIfam" id="TIGR00536">
    <property type="entry name" value="hemK_fam"/>
    <property type="match status" value="1"/>
</dbReference>
<feature type="domain" description="Methyltransferase" evidence="5">
    <location>
        <begin position="110"/>
        <end position="238"/>
    </location>
</feature>
<feature type="binding site" evidence="4">
    <location>
        <position position="168"/>
    </location>
    <ligand>
        <name>S-adenosyl-L-methionine</name>
        <dbReference type="ChEBI" id="CHEBI:59789"/>
    </ligand>
</feature>
<dbReference type="InterPro" id="IPR029063">
    <property type="entry name" value="SAM-dependent_MTases_sf"/>
</dbReference>
<dbReference type="InterPro" id="IPR019874">
    <property type="entry name" value="RF_methyltr_PrmC"/>
</dbReference>
<dbReference type="Pfam" id="PF17827">
    <property type="entry name" value="PrmC_N"/>
    <property type="match status" value="1"/>
</dbReference>
<organism evidence="7 8">
    <name type="scientific">Croceicoccus ponticola</name>
    <dbReference type="NCBI Taxonomy" id="2217664"/>
    <lineage>
        <taxon>Bacteria</taxon>
        <taxon>Pseudomonadati</taxon>
        <taxon>Pseudomonadota</taxon>
        <taxon>Alphaproteobacteria</taxon>
        <taxon>Sphingomonadales</taxon>
        <taxon>Erythrobacteraceae</taxon>
        <taxon>Croceicoccus</taxon>
    </lineage>
</organism>
<dbReference type="Proteomes" id="UP000283003">
    <property type="component" value="Unassembled WGS sequence"/>
</dbReference>
<dbReference type="EC" id="2.1.1.297" evidence="4"/>
<keyword evidence="2 4" id="KW-0808">Transferase</keyword>
<comment type="function">
    <text evidence="4">Methylates the class 1 translation termination release factors RF1/PrfA and RF2/PrfB on the glutamine residue of the universally conserved GGQ motif.</text>
</comment>
<name>A0A437GYU6_9SPHN</name>
<dbReference type="GO" id="GO:0032259">
    <property type="term" value="P:methylation"/>
    <property type="evidence" value="ECO:0007669"/>
    <property type="project" value="UniProtKB-KW"/>
</dbReference>
<dbReference type="InterPro" id="IPR002052">
    <property type="entry name" value="DNA_methylase_N6_adenine_CS"/>
</dbReference>
<feature type="binding site" evidence="4">
    <location>
        <position position="139"/>
    </location>
    <ligand>
        <name>S-adenosyl-L-methionine</name>
        <dbReference type="ChEBI" id="CHEBI:59789"/>
    </ligand>
</feature>
<dbReference type="HAMAP" id="MF_02126">
    <property type="entry name" value="RF_methyltr_PrmC"/>
    <property type="match status" value="1"/>
</dbReference>
<dbReference type="CDD" id="cd02440">
    <property type="entry name" value="AdoMet_MTases"/>
    <property type="match status" value="1"/>
</dbReference>
<evidence type="ECO:0000259" key="5">
    <source>
        <dbReference type="Pfam" id="PF13847"/>
    </source>
</evidence>
<dbReference type="Pfam" id="PF13847">
    <property type="entry name" value="Methyltransf_31"/>
    <property type="match status" value="1"/>
</dbReference>
<dbReference type="AlphaFoldDB" id="A0A437GYU6"/>
<dbReference type="SUPFAM" id="SSF53335">
    <property type="entry name" value="S-adenosyl-L-methionine-dependent methyltransferases"/>
    <property type="match status" value="1"/>
</dbReference>
<dbReference type="InterPro" id="IPR050320">
    <property type="entry name" value="N5-glutamine_MTase"/>
</dbReference>
<sequence>MTVAETLRDAARALEPVSTTPRLDAELLMAHALGASRSDMLLRHSLDAVPDGFAPLLQRRLLGQPVAQIVGEQEFYGLSFAITPDVLIPRADSETLIEAAREALTGKPPSRILDCGTGPGTLLLAALSIWPQAQGIGIERSPAALAVALGNASRLGMATRADMQAGDWTMPGWADALGRFDLILANPPYVEDADPDLAPDVRAHEPAKALFAGADGLDAYRALVPQVPALLTPGGIALFEIGSRQAAAVTAIALAAGLIATLHSDLAGHPRALLFSKA</sequence>
<gene>
    <name evidence="4 7" type="primary">prmC</name>
    <name evidence="7" type="ORF">EKN06_06320</name>
</gene>